<dbReference type="EMBL" id="JADGJQ010000096">
    <property type="protein sequence ID" value="KAJ3170449.1"/>
    <property type="molecule type" value="Genomic_DNA"/>
</dbReference>
<protein>
    <submittedName>
        <fullName evidence="2">PCI domain-containing protein 2</fullName>
    </submittedName>
</protein>
<feature type="region of interest" description="Disordered" evidence="1">
    <location>
        <begin position="425"/>
        <end position="474"/>
    </location>
</feature>
<dbReference type="GO" id="GO:0000973">
    <property type="term" value="P:post-transcriptional tethering of RNA polymerase II gene DNA at nuclear periphery"/>
    <property type="evidence" value="ECO:0007669"/>
    <property type="project" value="TreeGrafter"/>
</dbReference>
<dbReference type="PANTHER" id="PTHR12732:SF0">
    <property type="entry name" value="PCI DOMAIN-CONTAINING PROTEIN 2"/>
    <property type="match status" value="1"/>
</dbReference>
<dbReference type="GO" id="GO:0003723">
    <property type="term" value="F:RNA binding"/>
    <property type="evidence" value="ECO:0007669"/>
    <property type="project" value="InterPro"/>
</dbReference>
<dbReference type="AlphaFoldDB" id="A0AAD5TCW4"/>
<dbReference type="GO" id="GO:0016973">
    <property type="term" value="P:poly(A)+ mRNA export from nucleus"/>
    <property type="evidence" value="ECO:0007669"/>
    <property type="project" value="TreeGrafter"/>
</dbReference>
<organism evidence="2 3">
    <name type="scientific">Geranomyces variabilis</name>
    <dbReference type="NCBI Taxonomy" id="109894"/>
    <lineage>
        <taxon>Eukaryota</taxon>
        <taxon>Fungi</taxon>
        <taxon>Fungi incertae sedis</taxon>
        <taxon>Chytridiomycota</taxon>
        <taxon>Chytridiomycota incertae sedis</taxon>
        <taxon>Chytridiomycetes</taxon>
        <taxon>Spizellomycetales</taxon>
        <taxon>Powellomycetaceae</taxon>
        <taxon>Geranomyces</taxon>
    </lineage>
</organism>
<accession>A0AAD5TCW4</accession>
<dbReference type="GO" id="GO:0003690">
    <property type="term" value="F:double-stranded DNA binding"/>
    <property type="evidence" value="ECO:0007669"/>
    <property type="project" value="InterPro"/>
</dbReference>
<dbReference type="InterPro" id="IPR045114">
    <property type="entry name" value="Csn12-like"/>
</dbReference>
<sequence>MTLPGSPLSTYLKQISQAVRNHDGAQLARLTDPQLPAEWRASLAPELQSLEQAYASGAVDDDPLPAVALRAGLPEEYVEFVVACLRFIAVKDSRDFYDSAGAILTAFCRPTFLYQQWQAPVLRTLCEGLIRLALDRDAFLSKKHGNRKTTAFNLQNRFSVVMSQILADKQNPSESRSSALIVANIALRFYVRIDEWQLCNKLLLQVERGRLDHAQYPKCQRVTYHFLIGRLKLFYHAFKLAEKHLSFALTHCHKDAIANRRRIFPLIVTTRLVRGLLPSTHLLQKYNVHEQFGPLIQAFRRGHFSAYYAALEAHAQYFASLGVYYILRHRTAALLYRNLFRTVFLIIENTGSIKQIEYEPLLRAAQIAGATDIDANGIESVIALLIAHGYLKGYTLPARGKLILSKSTPFPHPYAVAQARGASSASSLGKARPKPIRRVSSVQPGPSPGPGIAGSYFGGAAGGGGPLRRPSRRI</sequence>
<gene>
    <name evidence="2" type="primary">PCID2</name>
    <name evidence="2" type="ORF">HDU87_008789</name>
</gene>
<keyword evidence="3" id="KW-1185">Reference proteome</keyword>
<evidence type="ECO:0000313" key="2">
    <source>
        <dbReference type="EMBL" id="KAJ3170449.1"/>
    </source>
</evidence>
<dbReference type="InterPro" id="IPR036388">
    <property type="entry name" value="WH-like_DNA-bd_sf"/>
</dbReference>
<reference evidence="2" key="1">
    <citation type="submission" date="2020-05" db="EMBL/GenBank/DDBJ databases">
        <title>Phylogenomic resolution of chytrid fungi.</title>
        <authorList>
            <person name="Stajich J.E."/>
            <person name="Amses K."/>
            <person name="Simmons R."/>
            <person name="Seto K."/>
            <person name="Myers J."/>
            <person name="Bonds A."/>
            <person name="Quandt C.A."/>
            <person name="Barry K."/>
            <person name="Liu P."/>
            <person name="Grigoriev I."/>
            <person name="Longcore J.E."/>
            <person name="James T.Y."/>
        </authorList>
    </citation>
    <scope>NUCLEOTIDE SEQUENCE</scope>
    <source>
        <strain evidence="2">JEL0379</strain>
    </source>
</reference>
<name>A0AAD5TCW4_9FUNG</name>
<proteinExistence type="predicted"/>
<dbReference type="GO" id="GO:0006368">
    <property type="term" value="P:transcription elongation by RNA polymerase II"/>
    <property type="evidence" value="ECO:0007669"/>
    <property type="project" value="TreeGrafter"/>
</dbReference>
<evidence type="ECO:0000313" key="3">
    <source>
        <dbReference type="Proteomes" id="UP001212152"/>
    </source>
</evidence>
<evidence type="ECO:0000256" key="1">
    <source>
        <dbReference type="SAM" id="MobiDB-lite"/>
    </source>
</evidence>
<dbReference type="SMART" id="SM00753">
    <property type="entry name" value="PAM"/>
    <property type="match status" value="1"/>
</dbReference>
<comment type="caution">
    <text evidence="2">The sequence shown here is derived from an EMBL/GenBank/DDBJ whole genome shotgun (WGS) entry which is preliminary data.</text>
</comment>
<dbReference type="PANTHER" id="PTHR12732">
    <property type="entry name" value="UNCHARACTERIZED PROTEASOME COMPONENT REGION PCI-CONTAINING"/>
    <property type="match status" value="1"/>
</dbReference>
<feature type="compositionally biased region" description="Gly residues" evidence="1">
    <location>
        <begin position="456"/>
        <end position="466"/>
    </location>
</feature>
<dbReference type="Proteomes" id="UP001212152">
    <property type="component" value="Unassembled WGS sequence"/>
</dbReference>
<dbReference type="GO" id="GO:0070390">
    <property type="term" value="C:transcription export complex 2"/>
    <property type="evidence" value="ECO:0007669"/>
    <property type="project" value="TreeGrafter"/>
</dbReference>
<dbReference type="Gene3D" id="1.10.10.10">
    <property type="entry name" value="Winged helix-like DNA-binding domain superfamily/Winged helix DNA-binding domain"/>
    <property type="match status" value="1"/>
</dbReference>